<proteinExistence type="predicted"/>
<evidence type="ECO:0000313" key="3">
    <source>
        <dbReference type="Proteomes" id="UP001476807"/>
    </source>
</evidence>
<reference evidence="2 3" key="1">
    <citation type="submission" date="2024-06" db="EMBL/GenBank/DDBJ databases">
        <title>Pontibacter populi HYL7-15.</title>
        <authorList>
            <person name="Kim M.K."/>
        </authorList>
    </citation>
    <scope>NUCLEOTIDE SEQUENCE [LARGE SCALE GENOMIC DNA]</scope>
    <source>
        <strain evidence="2 3">HYL7-15</strain>
    </source>
</reference>
<gene>
    <name evidence="2" type="ORF">ABS362_13455</name>
</gene>
<dbReference type="Proteomes" id="UP001476807">
    <property type="component" value="Unassembled WGS sequence"/>
</dbReference>
<evidence type="ECO:0000256" key="1">
    <source>
        <dbReference type="SAM" id="SignalP"/>
    </source>
</evidence>
<accession>A0ABV1RVX5</accession>
<feature type="chain" id="PRO_5045138872" description="Outer membrane lipoprotein carrier protein LolA" evidence="1">
    <location>
        <begin position="21"/>
        <end position="204"/>
    </location>
</feature>
<feature type="signal peptide" evidence="1">
    <location>
        <begin position="1"/>
        <end position="20"/>
    </location>
</feature>
<evidence type="ECO:0000313" key="2">
    <source>
        <dbReference type="EMBL" id="MER2998558.1"/>
    </source>
</evidence>
<name>A0ABV1RVX5_9BACT</name>
<protein>
    <recommendedName>
        <fullName evidence="4">Outer membrane lipoprotein carrier protein LolA</fullName>
    </recommendedName>
</protein>
<organism evidence="2 3">
    <name type="scientific">Pontibacter populi</name>
    <dbReference type="NCBI Taxonomy" id="890055"/>
    <lineage>
        <taxon>Bacteria</taxon>
        <taxon>Pseudomonadati</taxon>
        <taxon>Bacteroidota</taxon>
        <taxon>Cytophagia</taxon>
        <taxon>Cytophagales</taxon>
        <taxon>Hymenobacteraceae</taxon>
        <taxon>Pontibacter</taxon>
    </lineage>
</organism>
<keyword evidence="3" id="KW-1185">Reference proteome</keyword>
<evidence type="ECO:0008006" key="4">
    <source>
        <dbReference type="Google" id="ProtNLM"/>
    </source>
</evidence>
<comment type="caution">
    <text evidence="2">The sequence shown here is derived from an EMBL/GenBank/DDBJ whole genome shotgun (WGS) entry which is preliminary data.</text>
</comment>
<dbReference type="EMBL" id="JBEOKT010000012">
    <property type="protein sequence ID" value="MER2998558.1"/>
    <property type="molecule type" value="Genomic_DNA"/>
</dbReference>
<dbReference type="RefSeq" id="WP_350413025.1">
    <property type="nucleotide sequence ID" value="NZ_JBEOKT010000012.1"/>
</dbReference>
<sequence>MKSTSFIFLLIFLVICSACNRPDYTHTKEAPPYTVSQIDSTLQAQWKGTSTPPPPTLFYGDYNFIVDNRSQQVFLHKKKHNWFCGTGVDFTKPDFIDLAPEDLILLTDKEVQNYFADTLTNLGDRQAIVLASLQDSIRLKEPRKLVDLIFLSRKIQRFNIRMVTEEEKVVLEHKNRNLPYSADSIQWSDNFSVPFYPPQEKSLK</sequence>
<keyword evidence="1" id="KW-0732">Signal</keyword>